<reference evidence="2" key="1">
    <citation type="submission" date="2016-10" db="EMBL/GenBank/DDBJ databases">
        <authorList>
            <person name="Varghese N."/>
            <person name="Submissions S."/>
        </authorList>
    </citation>
    <scope>NUCLEOTIDE SEQUENCE [LARGE SCALE GENOMIC DNA]</scope>
    <source>
        <strain evidence="2">CGMCC 1.6981</strain>
    </source>
</reference>
<dbReference type="EMBL" id="FPBP01000006">
    <property type="protein sequence ID" value="SFU69749.1"/>
    <property type="molecule type" value="Genomic_DNA"/>
</dbReference>
<dbReference type="Proteomes" id="UP000198693">
    <property type="component" value="Unassembled WGS sequence"/>
</dbReference>
<proteinExistence type="predicted"/>
<name>A0A1I7I9W9_9GAMM</name>
<evidence type="ECO:0000313" key="1">
    <source>
        <dbReference type="EMBL" id="SFU69749.1"/>
    </source>
</evidence>
<dbReference type="AlphaFoldDB" id="A0A1I7I9W9"/>
<evidence type="ECO:0000313" key="2">
    <source>
        <dbReference type="Proteomes" id="UP000198693"/>
    </source>
</evidence>
<gene>
    <name evidence="1" type="ORF">SAMN04487955_106149</name>
</gene>
<protein>
    <submittedName>
        <fullName evidence="1">Uncharacterized protein</fullName>
    </submittedName>
</protein>
<sequence>MPNSHADKPSRHRPPPFPRRRPLAWLLALPVLLTLGYLAAANWLLNSDWAQGRLAERSGISIRWTSGWSWLPGRLEIESLRLQRDDDDLPLQLEAAQAELDVSLLALLTGRLVIEDVSAEGIRSLALGAYRLEGSGRAELSGLSLAQGQLAIERLVLQLDEARVRRGTAVLASDIRLDADLTLASLHPDETPGMAAARLVSGDLAFEASADAWEVFEPYLRDLDWLDLAGHGDLSGRLRIERGELAPGSELVMDSPSLRVELDERRLLSPPRHQQADELRWTVADGTPDAHRLMGAGRITSRIESGDDGPTATLAVTLDDMTMQRAGLSDDFMTSERFMLSARLPGADLANTPRRLESAHLEWQGARLANVGQLSHYLPEGGPLSLQSGSARLEGELNYRGGILEGHFQLAGNEIDLTLLGQSLLGELTLGLVLAELDPQRRRLDLTGTRLHVSARGDGDRQPLTTELILEDARLETTEPLAALVGTSGPHALDGRIALRGNIGHLSVLDDFLVNTVGGHGLRLEGGGELAASLRIAGGQVASGSQLAVDTDSLRISVLDLTAWGQGSLTATWLDTLQGPQARVEANLDDSRVDRLSDAQRLMQGGRFSLIAESREVDLAMPLASPRLTLAWQDAEMPDIAALQAYLPPAAPIALQSGLAVTDGQLDIEAGRLRGRLALTGRRIAIQLLDESLVSELDLDLTIREARLDGSQLDLSGSRLDMQTAGAGRDGEERLRTLVIARRAQFGPLAVPGQTAPTSGLDGQLELEGVVANLGGLNAFLPEVHGLTLQGSGRFRSDMRLGDDRLLPDSSLWVEADDLAVGFMDATALGRGTLEAVIDGEARAPGARLTLTLPHFVLRHDDEQAAHLTGRHFRLETRTSRFGLDDEARSLNHFTTRIRLPIAEVADLSRYNTYLPDDAGLELLEGRASLDVDLRLEGERAHGDVTLQAFAAGLRLGDQHLSGDLRLEARLRDGNLNDRRFDASGSQLRLDNVQRRDTDTQEAGWWARLTLAEGRLVWTRPLKLEARLDMAMRDSGLLVRLFLARAREWAWLGRQLTVKDLRGAADLLLDDHTLELRDARLTGGALEMLANLLFQDETMNGSLYARLGVLAAGVALDDGDPQVRLLKPRQWFEANRPGKAAGLKDLAPSQWQDALETRP</sequence>
<keyword evidence="2" id="KW-1185">Reference proteome</keyword>
<dbReference type="RefSeq" id="WP_089795505.1">
    <property type="nucleotide sequence ID" value="NZ_FPBP01000006.1"/>
</dbReference>
<accession>A0A1I7I9W9</accession>
<dbReference type="OrthoDB" id="6126320at2"/>
<organism evidence="1 2">
    <name type="scientific">Halomonas korlensis</name>
    <dbReference type="NCBI Taxonomy" id="463301"/>
    <lineage>
        <taxon>Bacteria</taxon>
        <taxon>Pseudomonadati</taxon>
        <taxon>Pseudomonadota</taxon>
        <taxon>Gammaproteobacteria</taxon>
        <taxon>Oceanospirillales</taxon>
        <taxon>Halomonadaceae</taxon>
        <taxon>Halomonas</taxon>
    </lineage>
</organism>
<dbReference type="STRING" id="463301.SAMN04487955_106149"/>